<gene>
    <name evidence="3" type="ORF">SAMN02745207_00419</name>
</gene>
<dbReference type="GO" id="GO:0006260">
    <property type="term" value="P:DNA replication"/>
    <property type="evidence" value="ECO:0007669"/>
    <property type="project" value="UniProtKB-KW"/>
</dbReference>
<dbReference type="PANTHER" id="PTHR30050">
    <property type="entry name" value="CHROMOSOMAL REPLICATION INITIATOR PROTEIN DNAA"/>
    <property type="match status" value="1"/>
</dbReference>
<keyword evidence="1" id="KW-0235">DNA replication</keyword>
<dbReference type="Pfam" id="PF00308">
    <property type="entry name" value="Bac_DnaA"/>
    <property type="match status" value="1"/>
</dbReference>
<dbReference type="PANTHER" id="PTHR30050:SF10">
    <property type="entry name" value="PHAGE-LIKE ELEMENT PBSX PROTEIN XKDC"/>
    <property type="match status" value="1"/>
</dbReference>
<evidence type="ECO:0000256" key="1">
    <source>
        <dbReference type="RuleBase" id="RU004227"/>
    </source>
</evidence>
<dbReference type="InterPro" id="IPR020591">
    <property type="entry name" value="Chromosome_initiator_DnaA-like"/>
</dbReference>
<name>A0A1M5R208_9CLOT</name>
<dbReference type="AlphaFoldDB" id="A0A1M5R208"/>
<sequence length="250" mass="28943">MQAACTISQCSEDKYKCEECMDTTWIINENNVCTRCECYEKRIIENAWSRFGVKPEEVAKVNDYKPFDDVTYEVKNKAIKYIQNFDGIKKGKENSFGLFGQPGAGKSHLVIAIGAALLNRQEKFIKVVYMPYEEVIRDLKANAMDDENYIKIQSKYCRAELLIMDDLFKSKVKNNKLIAELNSSDIKHIYPIINYRYLNKLPVLVSSECTPQMLIELDEAIARRILEMCGDNITVFKGIKYNYSLKKFIK</sequence>
<dbReference type="EMBL" id="FQXM01000002">
    <property type="protein sequence ID" value="SHH20080.1"/>
    <property type="molecule type" value="Genomic_DNA"/>
</dbReference>
<dbReference type="SUPFAM" id="SSF52540">
    <property type="entry name" value="P-loop containing nucleoside triphosphate hydrolases"/>
    <property type="match status" value="1"/>
</dbReference>
<dbReference type="STRING" id="1121316.SAMN02745207_00419"/>
<evidence type="ECO:0000259" key="2">
    <source>
        <dbReference type="Pfam" id="PF00308"/>
    </source>
</evidence>
<reference evidence="3 4" key="1">
    <citation type="submission" date="2016-11" db="EMBL/GenBank/DDBJ databases">
        <authorList>
            <person name="Jaros S."/>
            <person name="Januszkiewicz K."/>
            <person name="Wedrychowicz H."/>
        </authorList>
    </citation>
    <scope>NUCLEOTIDE SEQUENCE [LARGE SCALE GENOMIC DNA]</scope>
    <source>
        <strain evidence="3 4">DSM 8605</strain>
    </source>
</reference>
<comment type="similarity">
    <text evidence="1">Belongs to the DnaA family.</text>
</comment>
<organism evidence="3 4">
    <name type="scientific">Clostridium grantii DSM 8605</name>
    <dbReference type="NCBI Taxonomy" id="1121316"/>
    <lineage>
        <taxon>Bacteria</taxon>
        <taxon>Bacillati</taxon>
        <taxon>Bacillota</taxon>
        <taxon>Clostridia</taxon>
        <taxon>Eubacteriales</taxon>
        <taxon>Clostridiaceae</taxon>
        <taxon>Clostridium</taxon>
    </lineage>
</organism>
<feature type="domain" description="Chromosomal replication initiator protein DnaA ATPAse" evidence="2">
    <location>
        <begin position="91"/>
        <end position="224"/>
    </location>
</feature>
<dbReference type="InterPro" id="IPR027417">
    <property type="entry name" value="P-loop_NTPase"/>
</dbReference>
<dbReference type="InterPro" id="IPR013317">
    <property type="entry name" value="DnaA_dom"/>
</dbReference>
<dbReference type="Gene3D" id="3.40.50.300">
    <property type="entry name" value="P-loop containing nucleotide triphosphate hydrolases"/>
    <property type="match status" value="1"/>
</dbReference>
<keyword evidence="4" id="KW-1185">Reference proteome</keyword>
<proteinExistence type="inferred from homology"/>
<evidence type="ECO:0000313" key="3">
    <source>
        <dbReference type="EMBL" id="SHH20080.1"/>
    </source>
</evidence>
<accession>A0A1M5R208</accession>
<dbReference type="Proteomes" id="UP000184447">
    <property type="component" value="Unassembled WGS sequence"/>
</dbReference>
<protein>
    <submittedName>
        <fullName evidence="3">DNA replication protein DnaC</fullName>
    </submittedName>
</protein>
<evidence type="ECO:0000313" key="4">
    <source>
        <dbReference type="Proteomes" id="UP000184447"/>
    </source>
</evidence>
<dbReference type="PRINTS" id="PR00051">
    <property type="entry name" value="DNAA"/>
</dbReference>